<proteinExistence type="predicted"/>
<protein>
    <recommendedName>
        <fullName evidence="5">Tetratricopeptide repeat protein</fullName>
    </recommendedName>
</protein>
<evidence type="ECO:0000313" key="3">
    <source>
        <dbReference type="Proteomes" id="UP000186808"/>
    </source>
</evidence>
<reference evidence="1 3" key="1">
    <citation type="submission" date="2017-01" db="EMBL/GenBank/DDBJ databases">
        <authorList>
            <person name="Varghese N."/>
            <person name="Submissions S."/>
        </authorList>
    </citation>
    <scope>NUCLEOTIDE SEQUENCE [LARGE SCALE GENOMIC DNA]</scope>
    <source>
        <strain evidence="1 3">ATCC 33342</strain>
    </source>
</reference>
<evidence type="ECO:0000313" key="2">
    <source>
        <dbReference type="EMBL" id="STO25016.1"/>
    </source>
</evidence>
<accession>A0A377GJM0</accession>
<dbReference type="EMBL" id="UGGV01000001">
    <property type="protein sequence ID" value="STO25016.1"/>
    <property type="molecule type" value="Genomic_DNA"/>
</dbReference>
<evidence type="ECO:0008006" key="5">
    <source>
        <dbReference type="Google" id="ProtNLM"/>
    </source>
</evidence>
<gene>
    <name evidence="2" type="ORF">NCTC11401_01835</name>
    <name evidence="1" type="ORF">SAMN05421777_103126</name>
</gene>
<evidence type="ECO:0000313" key="4">
    <source>
        <dbReference type="Proteomes" id="UP000254374"/>
    </source>
</evidence>
<dbReference type="EMBL" id="FTNL01000003">
    <property type="protein sequence ID" value="SIQ80984.1"/>
    <property type="molecule type" value="Genomic_DNA"/>
</dbReference>
<keyword evidence="3" id="KW-1185">Reference proteome</keyword>
<dbReference type="Proteomes" id="UP000254374">
    <property type="component" value="Unassembled WGS sequence"/>
</dbReference>
<evidence type="ECO:0000313" key="1">
    <source>
        <dbReference type="EMBL" id="SIQ80984.1"/>
    </source>
</evidence>
<name>A0A377GJM0_9GAMM</name>
<reference evidence="2 4" key="2">
    <citation type="submission" date="2018-06" db="EMBL/GenBank/DDBJ databases">
        <authorList>
            <consortium name="Pathogen Informatics"/>
            <person name="Doyle S."/>
        </authorList>
    </citation>
    <scope>NUCLEOTIDE SEQUENCE [LARGE SCALE GENOMIC DNA]</scope>
    <source>
        <strain evidence="2 4">NCTC11401</strain>
    </source>
</reference>
<sequence length="56" mass="6562">MKNFHRLRGRSAEAEDFYQKLAALDPKDTNKIEKFKDTMGEILPPKTEETRGYGCW</sequence>
<organism evidence="2 4">
    <name type="scientific">Fluoribacter gormanii</name>
    <dbReference type="NCBI Taxonomy" id="464"/>
    <lineage>
        <taxon>Bacteria</taxon>
        <taxon>Pseudomonadati</taxon>
        <taxon>Pseudomonadota</taxon>
        <taxon>Gammaproteobacteria</taxon>
        <taxon>Legionellales</taxon>
        <taxon>Legionellaceae</taxon>
        <taxon>Fluoribacter</taxon>
    </lineage>
</organism>
<dbReference type="Proteomes" id="UP000186808">
    <property type="component" value="Unassembled WGS sequence"/>
</dbReference>
<dbReference type="AlphaFoldDB" id="A0A377GJM0"/>